<name>A0A1A8XBW4_PLAOA</name>
<proteinExistence type="predicted"/>
<accession>A0A1A8XBW4</accession>
<gene>
    <name evidence="2" type="ORF">POVCU1_066270</name>
    <name evidence="1" type="ORF">POVCU2_0100220</name>
</gene>
<dbReference type="AlphaFoldDB" id="A0A1A8XBW4"/>
<dbReference type="EMBL" id="FLQV01002445">
    <property type="protein sequence ID" value="SBT01350.1"/>
    <property type="molecule type" value="Genomic_DNA"/>
</dbReference>
<evidence type="ECO:0000313" key="1">
    <source>
        <dbReference type="EMBL" id="SBS95963.1"/>
    </source>
</evidence>
<evidence type="ECO:0000313" key="4">
    <source>
        <dbReference type="Proteomes" id="UP000078560"/>
    </source>
</evidence>
<reference evidence="3 4" key="1">
    <citation type="submission" date="2016-05" db="EMBL/GenBank/DDBJ databases">
        <authorList>
            <person name="Naeem Raeece"/>
        </authorList>
    </citation>
    <scope>NUCLEOTIDE SEQUENCE [LARGE SCALE GENOMIC DNA]</scope>
</reference>
<sequence>METGESDVEKNEAFEFNFELRNIFKTFLIFSEKLKSVYQYYANKYSKYRECLNYWLAYKLKAIDLHNNLKPVFYKLLKDNYNKFASEDEINDKIFQI</sequence>
<organism evidence="2 3">
    <name type="scientific">Plasmodium ovale curtisi</name>
    <dbReference type="NCBI Taxonomy" id="864141"/>
    <lineage>
        <taxon>Eukaryota</taxon>
        <taxon>Sar</taxon>
        <taxon>Alveolata</taxon>
        <taxon>Apicomplexa</taxon>
        <taxon>Aconoidasida</taxon>
        <taxon>Haemosporida</taxon>
        <taxon>Plasmodiidae</taxon>
        <taxon>Plasmodium</taxon>
        <taxon>Plasmodium (Plasmodium)</taxon>
    </lineage>
</organism>
<dbReference type="Proteomes" id="UP000078560">
    <property type="component" value="Unassembled WGS sequence"/>
</dbReference>
<protein>
    <submittedName>
        <fullName evidence="2">PIR Superfamily Protein</fullName>
    </submittedName>
</protein>
<dbReference type="Proteomes" id="UP000078546">
    <property type="component" value="Unassembled WGS sequence"/>
</dbReference>
<evidence type="ECO:0000313" key="2">
    <source>
        <dbReference type="EMBL" id="SBT01350.1"/>
    </source>
</evidence>
<dbReference type="EMBL" id="FLQU01002223">
    <property type="protein sequence ID" value="SBS95963.1"/>
    <property type="molecule type" value="Genomic_DNA"/>
</dbReference>
<reference evidence="2" key="2">
    <citation type="submission" date="2016-05" db="EMBL/GenBank/DDBJ databases">
        <authorList>
            <person name="Lavstsen T."/>
            <person name="Jespersen J.S."/>
        </authorList>
    </citation>
    <scope>NUCLEOTIDE SEQUENCE [LARGE SCALE GENOMIC DNA]</scope>
</reference>
<evidence type="ECO:0000313" key="3">
    <source>
        <dbReference type="Proteomes" id="UP000078546"/>
    </source>
</evidence>